<feature type="non-terminal residue" evidence="1">
    <location>
        <position position="1"/>
    </location>
</feature>
<name>A0A0F9T3X2_9ZZZZ</name>
<protein>
    <submittedName>
        <fullName evidence="1">Uncharacterized protein</fullName>
    </submittedName>
</protein>
<evidence type="ECO:0000313" key="1">
    <source>
        <dbReference type="EMBL" id="KKN75935.1"/>
    </source>
</evidence>
<reference evidence="1" key="1">
    <citation type="journal article" date="2015" name="Nature">
        <title>Complex archaea that bridge the gap between prokaryotes and eukaryotes.</title>
        <authorList>
            <person name="Spang A."/>
            <person name="Saw J.H."/>
            <person name="Jorgensen S.L."/>
            <person name="Zaremba-Niedzwiedzka K."/>
            <person name="Martijn J."/>
            <person name="Lind A.E."/>
            <person name="van Eijk R."/>
            <person name="Schleper C."/>
            <person name="Guy L."/>
            <person name="Ettema T.J."/>
        </authorList>
    </citation>
    <scope>NUCLEOTIDE SEQUENCE</scope>
</reference>
<accession>A0A0F9T3X2</accession>
<sequence>YIRLYVDKDRKGLIGFSGDDDLIQLVANAVTINGTLTVGVDDTGHDVRFWGATTGHSLLWDESADRLDLFGDASGGNMLRVGQDGAGNPKCIIQDDGVLRFASGGYYGIVTNEYAFKAGDAGLFFSAVNYEFRDADGNPSFTIGITTGDIETLGTVGNAKFKGNIEQVAATGTNLFNAESRFGDSSNFSKFETDGTLEFNGTATVFEDIVISLDSAKVPAANAPTWSGFIGNLNAYTYGVNDFQEFTSEISHSYKEASTILFHLHGATNGQEGSDKTIKFEIEYELVDNQTSGAFGDVYTGTTPINAEITIPSGTTDKTSWVIDVGTDATGNFLQGASIKGRIRRIASSGAEPASDPFVIQVGIHVEQDTIGSRTELTK</sequence>
<proteinExistence type="predicted"/>
<dbReference type="EMBL" id="LAZR01000302">
    <property type="protein sequence ID" value="KKN75935.1"/>
    <property type="molecule type" value="Genomic_DNA"/>
</dbReference>
<gene>
    <name evidence="1" type="ORF">LCGC14_0376430</name>
</gene>
<organism evidence="1">
    <name type="scientific">marine sediment metagenome</name>
    <dbReference type="NCBI Taxonomy" id="412755"/>
    <lineage>
        <taxon>unclassified sequences</taxon>
        <taxon>metagenomes</taxon>
        <taxon>ecological metagenomes</taxon>
    </lineage>
</organism>
<dbReference type="AlphaFoldDB" id="A0A0F9T3X2"/>
<comment type="caution">
    <text evidence="1">The sequence shown here is derived from an EMBL/GenBank/DDBJ whole genome shotgun (WGS) entry which is preliminary data.</text>
</comment>